<reference evidence="1 2" key="1">
    <citation type="submission" date="2020-02" db="EMBL/GenBank/DDBJ databases">
        <title>Esox lucius (northern pike) genome, fEsoLuc1, primary haplotype.</title>
        <authorList>
            <person name="Myers G."/>
            <person name="Karagic N."/>
            <person name="Meyer A."/>
            <person name="Pippel M."/>
            <person name="Reichard M."/>
            <person name="Winkler S."/>
            <person name="Tracey A."/>
            <person name="Sims Y."/>
            <person name="Howe K."/>
            <person name="Rhie A."/>
            <person name="Formenti G."/>
            <person name="Durbin R."/>
            <person name="Fedrigo O."/>
            <person name="Jarvis E.D."/>
        </authorList>
    </citation>
    <scope>NUCLEOTIDE SEQUENCE [LARGE SCALE GENOMIC DNA]</scope>
</reference>
<sequence>MWLDTQAVVGALGRLDQPLSVRALQGAALEQDDHDQVQPPHLVGLAETVDPPDLALLVGVGQHAAGGFLPCDGQDKVLPELWPDVLAELGEEPRRPLLFDLGLFAEQLVFHGALLLLGHLLLVLLEVLALAGLQVEPGVGEGSDVGQQGLDEGVELILVVVVV</sequence>
<dbReference type="Proteomes" id="UP000265140">
    <property type="component" value="Chromosome 9"/>
</dbReference>
<gene>
    <name evidence="1" type="primary">APRT</name>
</gene>
<proteinExistence type="predicted"/>
<name>A0AAY5K330_ESOLU</name>
<dbReference type="AlphaFoldDB" id="A0AAY5K330"/>
<organism evidence="1 2">
    <name type="scientific">Esox lucius</name>
    <name type="common">Northern pike</name>
    <dbReference type="NCBI Taxonomy" id="8010"/>
    <lineage>
        <taxon>Eukaryota</taxon>
        <taxon>Metazoa</taxon>
        <taxon>Chordata</taxon>
        <taxon>Craniata</taxon>
        <taxon>Vertebrata</taxon>
        <taxon>Euteleostomi</taxon>
        <taxon>Actinopterygii</taxon>
        <taxon>Neopterygii</taxon>
        <taxon>Teleostei</taxon>
        <taxon>Protacanthopterygii</taxon>
        <taxon>Esociformes</taxon>
        <taxon>Esocidae</taxon>
        <taxon>Esox</taxon>
    </lineage>
</organism>
<dbReference type="GeneTree" id="ENSGT00950000185200"/>
<evidence type="ECO:0000313" key="1">
    <source>
        <dbReference type="Ensembl" id="ENSELUP00000083368.1"/>
    </source>
</evidence>
<reference evidence="1" key="3">
    <citation type="submission" date="2025-09" db="UniProtKB">
        <authorList>
            <consortium name="Ensembl"/>
        </authorList>
    </citation>
    <scope>IDENTIFICATION</scope>
</reference>
<accession>A0AAY5K330</accession>
<keyword evidence="2" id="KW-1185">Reference proteome</keyword>
<dbReference type="Ensembl" id="ENSELUT00000089395.1">
    <property type="protein sequence ID" value="ENSELUP00000083368.1"/>
    <property type="gene ID" value="ENSELUG00000043804.1"/>
</dbReference>
<reference evidence="1" key="2">
    <citation type="submission" date="2025-08" db="UniProtKB">
        <authorList>
            <consortium name="Ensembl"/>
        </authorList>
    </citation>
    <scope>IDENTIFICATION</scope>
</reference>
<protein>
    <submittedName>
        <fullName evidence="1">Uncharacterized protein</fullName>
    </submittedName>
</protein>
<evidence type="ECO:0000313" key="2">
    <source>
        <dbReference type="Proteomes" id="UP000265140"/>
    </source>
</evidence>